<gene>
    <name evidence="2" type="ORF">MOP44_17500</name>
</gene>
<dbReference type="PANTHER" id="PTHR36437:SF2">
    <property type="entry name" value="GLYOXALASE_BLEOMYCIN RESISTANCE PROTEIN_DIOXYGENASE"/>
    <property type="match status" value="1"/>
</dbReference>
<dbReference type="RefSeq" id="WP_260791545.1">
    <property type="nucleotide sequence ID" value="NZ_CP093313.1"/>
</dbReference>
<evidence type="ECO:0000313" key="3">
    <source>
        <dbReference type="Proteomes" id="UP001059380"/>
    </source>
</evidence>
<organism evidence="2 3">
    <name type="scientific">Occallatibacter riparius</name>
    <dbReference type="NCBI Taxonomy" id="1002689"/>
    <lineage>
        <taxon>Bacteria</taxon>
        <taxon>Pseudomonadati</taxon>
        <taxon>Acidobacteriota</taxon>
        <taxon>Terriglobia</taxon>
        <taxon>Terriglobales</taxon>
        <taxon>Acidobacteriaceae</taxon>
        <taxon>Occallatibacter</taxon>
    </lineage>
</organism>
<dbReference type="InterPro" id="IPR037523">
    <property type="entry name" value="VOC_core"/>
</dbReference>
<evidence type="ECO:0000259" key="1">
    <source>
        <dbReference type="PROSITE" id="PS51819"/>
    </source>
</evidence>
<dbReference type="InterPro" id="IPR004360">
    <property type="entry name" value="Glyas_Fos-R_dOase_dom"/>
</dbReference>
<accession>A0A9J7BIN9</accession>
<dbReference type="AlphaFoldDB" id="A0A9J7BIN9"/>
<proteinExistence type="predicted"/>
<feature type="domain" description="VOC" evidence="1">
    <location>
        <begin position="6"/>
        <end position="121"/>
    </location>
</feature>
<dbReference type="Gene3D" id="3.10.180.10">
    <property type="entry name" value="2,3-Dihydroxybiphenyl 1,2-Dioxygenase, domain 1"/>
    <property type="match status" value="1"/>
</dbReference>
<keyword evidence="3" id="KW-1185">Reference proteome</keyword>
<sequence length="151" mass="16664">MQPFDKVSTVTIAVRDQDEALTWFTQMLGFEKRIDQVGNGFRWLTVAPPQQAEVEFLLASWFPDLVGKNPTWVISTRDCQGGYEELKSKGIEFVQSPSPRPWGIEAVFVDLYGNKYALVQESAQVLTDEAESNALGLKGVAVGTVLPAGRA</sequence>
<reference evidence="2" key="1">
    <citation type="submission" date="2021-04" db="EMBL/GenBank/DDBJ databases">
        <title>Phylogenetic analysis of Acidobacteriaceae.</title>
        <authorList>
            <person name="Qiu L."/>
            <person name="Zhang Q."/>
        </authorList>
    </citation>
    <scope>NUCLEOTIDE SEQUENCE</scope>
    <source>
        <strain evidence="2">DSM 25168</strain>
    </source>
</reference>
<dbReference type="Proteomes" id="UP001059380">
    <property type="component" value="Chromosome"/>
</dbReference>
<protein>
    <submittedName>
        <fullName evidence="2">VOC family protein</fullName>
    </submittedName>
</protein>
<dbReference type="KEGG" id="orp:MOP44_17500"/>
<dbReference type="EMBL" id="CP093313">
    <property type="protein sequence ID" value="UWZ82361.1"/>
    <property type="molecule type" value="Genomic_DNA"/>
</dbReference>
<dbReference type="InterPro" id="IPR029068">
    <property type="entry name" value="Glyas_Bleomycin-R_OHBP_Dase"/>
</dbReference>
<dbReference type="PANTHER" id="PTHR36437">
    <property type="entry name" value="GLYOXALASE/BLEOMYCIN RESISTANCE PROTEIN/DIOXYGENASE"/>
    <property type="match status" value="1"/>
</dbReference>
<dbReference type="PROSITE" id="PS51819">
    <property type="entry name" value="VOC"/>
    <property type="match status" value="1"/>
</dbReference>
<dbReference type="SUPFAM" id="SSF54593">
    <property type="entry name" value="Glyoxalase/Bleomycin resistance protein/Dihydroxybiphenyl dioxygenase"/>
    <property type="match status" value="1"/>
</dbReference>
<evidence type="ECO:0000313" key="2">
    <source>
        <dbReference type="EMBL" id="UWZ82361.1"/>
    </source>
</evidence>
<name>A0A9J7BIN9_9BACT</name>
<dbReference type="Pfam" id="PF00903">
    <property type="entry name" value="Glyoxalase"/>
    <property type="match status" value="1"/>
</dbReference>